<sequence>MFRFSFATMRLMKEISFLDELTAVFKARQEDKGGILLIFEFVCIWIHHCLTQVT</sequence>
<dbReference type="EMBL" id="BNJJ01000042">
    <property type="protein sequence ID" value="GHO89699.1"/>
    <property type="molecule type" value="Genomic_DNA"/>
</dbReference>
<evidence type="ECO:0000313" key="1">
    <source>
        <dbReference type="EMBL" id="GHO89699.1"/>
    </source>
</evidence>
<comment type="caution">
    <text evidence="1">The sequence shown here is derived from an EMBL/GenBank/DDBJ whole genome shotgun (WGS) entry which is preliminary data.</text>
</comment>
<gene>
    <name evidence="1" type="ORF">KSZ_77050</name>
</gene>
<organism evidence="1 2">
    <name type="scientific">Dictyobacter formicarum</name>
    <dbReference type="NCBI Taxonomy" id="2778368"/>
    <lineage>
        <taxon>Bacteria</taxon>
        <taxon>Bacillati</taxon>
        <taxon>Chloroflexota</taxon>
        <taxon>Ktedonobacteria</taxon>
        <taxon>Ktedonobacterales</taxon>
        <taxon>Dictyobacteraceae</taxon>
        <taxon>Dictyobacter</taxon>
    </lineage>
</organism>
<keyword evidence="2" id="KW-1185">Reference proteome</keyword>
<reference evidence="1 2" key="1">
    <citation type="journal article" date="2021" name="Int. J. Syst. Evol. Microbiol.">
        <title>Reticulibacter mediterranei gen. nov., sp. nov., within the new family Reticulibacteraceae fam. nov., and Ktedonospora formicarum gen. nov., sp. nov., Ktedonobacter robiniae sp. nov., Dictyobacter formicarum sp. nov. and Dictyobacter arantiisoli sp. nov., belonging to the class Ktedonobacteria.</title>
        <authorList>
            <person name="Yabe S."/>
            <person name="Zheng Y."/>
            <person name="Wang C.M."/>
            <person name="Sakai Y."/>
            <person name="Abe K."/>
            <person name="Yokota A."/>
            <person name="Donadio S."/>
            <person name="Cavaletti L."/>
            <person name="Monciardini P."/>
        </authorList>
    </citation>
    <scope>NUCLEOTIDE SEQUENCE [LARGE SCALE GENOMIC DNA]</scope>
    <source>
        <strain evidence="1 2">SOSP1-9</strain>
    </source>
</reference>
<dbReference type="Proteomes" id="UP000635565">
    <property type="component" value="Unassembled WGS sequence"/>
</dbReference>
<accession>A0ABQ3VTU6</accession>
<evidence type="ECO:0000313" key="2">
    <source>
        <dbReference type="Proteomes" id="UP000635565"/>
    </source>
</evidence>
<protein>
    <submittedName>
        <fullName evidence="1">Uncharacterized protein</fullName>
    </submittedName>
</protein>
<name>A0ABQ3VTU6_9CHLR</name>
<proteinExistence type="predicted"/>